<dbReference type="EMBL" id="OC870840">
    <property type="protein sequence ID" value="CAD7635206.1"/>
    <property type="molecule type" value="Genomic_DNA"/>
</dbReference>
<proteinExistence type="predicted"/>
<protein>
    <recommendedName>
        <fullName evidence="2">Carboxylesterase type B domain-containing protein</fullName>
    </recommendedName>
</protein>
<keyword evidence="1" id="KW-0325">Glycoprotein</keyword>
<name>A0A7R9L5G0_9ACAR</name>
<dbReference type="InterPro" id="IPR002018">
    <property type="entry name" value="CarbesteraseB"/>
</dbReference>
<feature type="domain" description="Carboxylesterase type B" evidence="2">
    <location>
        <begin position="1"/>
        <end position="395"/>
    </location>
</feature>
<evidence type="ECO:0000313" key="3">
    <source>
        <dbReference type="EMBL" id="CAD7635206.1"/>
    </source>
</evidence>
<sequence length="407" mass="46314">MVWIHGGFLQFGSGHQPGLKPNGKLAIKTNTVYLSLNYRLHAFGFLALDLLANNTKESTNFGLMDVILALQWIQLNINSFGGDNRKVTLFGADSGAALILALMSNHNYRSLYYAGWLIDPAVYFDKSIASASKDNRKGFLKRTNCKTTDCLRSLSAQHVIHAFIGKNDPSFRIIDQNDLPILGILSEQLITVDNTIVRDFYPFAKMSSDIPLLIGSSREAIGFWPGPKDLMSWSWSDYSKYVTTSMDSFGPRLSQLSLDLYKPSAQTSDVDITITPQLQYITMVSDLRQICPINYLSEVRVYEQGVSHSSHLMDIISFFGQLEVWMHWPSFNDFSISETIQQIVLAFIRADNTTDLSQSFQWQSFPTQTAEIVSQLNYTSIVTTNYHRSDRCYFWQSEQFFNYMWTV</sequence>
<dbReference type="InterPro" id="IPR029058">
    <property type="entry name" value="AB_hydrolase_fold"/>
</dbReference>
<dbReference type="InterPro" id="IPR050309">
    <property type="entry name" value="Type-B_Carboxylest/Lipase"/>
</dbReference>
<gene>
    <name evidence="3" type="ORF">OSB1V03_LOCUS15597</name>
</gene>
<dbReference type="PANTHER" id="PTHR11559">
    <property type="entry name" value="CARBOXYLESTERASE"/>
    <property type="match status" value="1"/>
</dbReference>
<keyword evidence="4" id="KW-1185">Reference proteome</keyword>
<dbReference type="SUPFAM" id="SSF53474">
    <property type="entry name" value="alpha/beta-Hydrolases"/>
    <property type="match status" value="1"/>
</dbReference>
<dbReference type="Pfam" id="PF00135">
    <property type="entry name" value="COesterase"/>
    <property type="match status" value="1"/>
</dbReference>
<dbReference type="Gene3D" id="3.40.50.1820">
    <property type="entry name" value="alpha/beta hydrolase"/>
    <property type="match status" value="1"/>
</dbReference>
<dbReference type="EMBL" id="CAJPIZ010016265">
    <property type="protein sequence ID" value="CAG2115636.1"/>
    <property type="molecule type" value="Genomic_DNA"/>
</dbReference>
<evidence type="ECO:0000259" key="2">
    <source>
        <dbReference type="Pfam" id="PF00135"/>
    </source>
</evidence>
<reference evidence="3" key="1">
    <citation type="submission" date="2020-11" db="EMBL/GenBank/DDBJ databases">
        <authorList>
            <person name="Tran Van P."/>
        </authorList>
    </citation>
    <scope>NUCLEOTIDE SEQUENCE</scope>
</reference>
<dbReference type="Proteomes" id="UP000759131">
    <property type="component" value="Unassembled WGS sequence"/>
</dbReference>
<accession>A0A7R9L5G0</accession>
<evidence type="ECO:0000256" key="1">
    <source>
        <dbReference type="ARBA" id="ARBA00023180"/>
    </source>
</evidence>
<dbReference type="OrthoDB" id="408631at2759"/>
<dbReference type="AlphaFoldDB" id="A0A7R9L5G0"/>
<evidence type="ECO:0000313" key="4">
    <source>
        <dbReference type="Proteomes" id="UP000759131"/>
    </source>
</evidence>
<organism evidence="3">
    <name type="scientific">Medioppia subpectinata</name>
    <dbReference type="NCBI Taxonomy" id="1979941"/>
    <lineage>
        <taxon>Eukaryota</taxon>
        <taxon>Metazoa</taxon>
        <taxon>Ecdysozoa</taxon>
        <taxon>Arthropoda</taxon>
        <taxon>Chelicerata</taxon>
        <taxon>Arachnida</taxon>
        <taxon>Acari</taxon>
        <taxon>Acariformes</taxon>
        <taxon>Sarcoptiformes</taxon>
        <taxon>Oribatida</taxon>
        <taxon>Brachypylina</taxon>
        <taxon>Oppioidea</taxon>
        <taxon>Oppiidae</taxon>
        <taxon>Medioppia</taxon>
    </lineage>
</organism>